<keyword evidence="2" id="KW-0378">Hydrolase</keyword>
<dbReference type="Proteomes" id="UP001156706">
    <property type="component" value="Unassembled WGS sequence"/>
</dbReference>
<keyword evidence="1" id="KW-0662">Pyridine nucleotide biosynthesis</keyword>
<evidence type="ECO:0000313" key="5">
    <source>
        <dbReference type="EMBL" id="GLR12730.1"/>
    </source>
</evidence>
<proteinExistence type="predicted"/>
<dbReference type="PANTHER" id="PTHR14084">
    <property type="entry name" value="KYNURENINASE"/>
    <property type="match status" value="1"/>
</dbReference>
<dbReference type="InterPro" id="IPR010111">
    <property type="entry name" value="Kynureninase"/>
</dbReference>
<sequence>MTATHTHITHAVAALGDGPLSEPALAAHIHPLFKQVLARDSHEIYLANHSLGRPLDATAADMAEGSATWFEQLDDAWGPWWSEMEAWRAATANLLGVARGDCIVPKTSAGQGLRAVLNSYAGTPRVLSTEAEFDSIDHILKQYAAQGRAELHWVVPDAQGLIQVDELIARLDGMDLVVVSQVFFASGQVLQDIPRLIAAAHARGVRVLLDVYHGYGVLPLDLASLGVDYAIAGSYKYLRGGPGVCWLYVSPTMLDAGHTTLDTGWFAKRQPFAYRRPMPPEFAAGGDAWLESTFNPLGFYQARAGLALVTAMGVARLRAYSLQQKGYLSDLLSTHGIRHFGVGEEAGAFITIPHADPMALASQLKTAGINGDARAAGLRLCPDLLNTEAQMRQAVEVLAAMVG</sequence>
<protein>
    <submittedName>
        <fullName evidence="5">Class V aminotransferase</fullName>
    </submittedName>
</protein>
<dbReference type="PANTHER" id="PTHR14084:SF0">
    <property type="entry name" value="KYNURENINASE"/>
    <property type="match status" value="1"/>
</dbReference>
<reference evidence="6" key="1">
    <citation type="journal article" date="2019" name="Int. J. Syst. Evol. Microbiol.">
        <title>The Global Catalogue of Microorganisms (GCM) 10K type strain sequencing project: providing services to taxonomists for standard genome sequencing and annotation.</title>
        <authorList>
            <consortium name="The Broad Institute Genomics Platform"/>
            <consortium name="The Broad Institute Genome Sequencing Center for Infectious Disease"/>
            <person name="Wu L."/>
            <person name="Ma J."/>
        </authorList>
    </citation>
    <scope>NUCLEOTIDE SEQUENCE [LARGE SCALE GENOMIC DNA]</scope>
    <source>
        <strain evidence="6">NBRC 110044</strain>
    </source>
</reference>
<gene>
    <name evidence="5" type="primary">kynU</name>
    <name evidence="5" type="ORF">GCM10007907_15200</name>
</gene>
<comment type="caution">
    <text evidence="5">The sequence shown here is derived from an EMBL/GenBank/DDBJ whole genome shotgun (WGS) entry which is preliminary data.</text>
</comment>
<dbReference type="RefSeq" id="WP_284195866.1">
    <property type="nucleotide sequence ID" value="NZ_BSOG01000002.1"/>
</dbReference>
<evidence type="ECO:0000259" key="4">
    <source>
        <dbReference type="Pfam" id="PF00266"/>
    </source>
</evidence>
<dbReference type="InterPro" id="IPR015421">
    <property type="entry name" value="PyrdxlP-dep_Trfase_major"/>
</dbReference>
<keyword evidence="5" id="KW-0808">Transferase</keyword>
<keyword evidence="3" id="KW-0663">Pyridoxal phosphate</keyword>
<evidence type="ECO:0000256" key="1">
    <source>
        <dbReference type="ARBA" id="ARBA00022642"/>
    </source>
</evidence>
<organism evidence="5 6">
    <name type="scientific">Chitinimonas prasina</name>
    <dbReference type="NCBI Taxonomy" id="1434937"/>
    <lineage>
        <taxon>Bacteria</taxon>
        <taxon>Pseudomonadati</taxon>
        <taxon>Pseudomonadota</taxon>
        <taxon>Betaproteobacteria</taxon>
        <taxon>Neisseriales</taxon>
        <taxon>Chitinibacteraceae</taxon>
        <taxon>Chitinimonas</taxon>
    </lineage>
</organism>
<dbReference type="Gene3D" id="3.40.640.10">
    <property type="entry name" value="Type I PLP-dependent aspartate aminotransferase-like (Major domain)"/>
    <property type="match status" value="1"/>
</dbReference>
<dbReference type="SUPFAM" id="SSF53383">
    <property type="entry name" value="PLP-dependent transferases"/>
    <property type="match status" value="1"/>
</dbReference>
<evidence type="ECO:0000313" key="6">
    <source>
        <dbReference type="Proteomes" id="UP001156706"/>
    </source>
</evidence>
<name>A0ABQ5YHB1_9NEIS</name>
<dbReference type="InterPro" id="IPR000192">
    <property type="entry name" value="Aminotrans_V_dom"/>
</dbReference>
<dbReference type="InterPro" id="IPR015424">
    <property type="entry name" value="PyrdxlP-dep_Trfase"/>
</dbReference>
<evidence type="ECO:0000256" key="3">
    <source>
        <dbReference type="ARBA" id="ARBA00022898"/>
    </source>
</evidence>
<dbReference type="EMBL" id="BSOG01000002">
    <property type="protein sequence ID" value="GLR12730.1"/>
    <property type="molecule type" value="Genomic_DNA"/>
</dbReference>
<dbReference type="GO" id="GO:0008483">
    <property type="term" value="F:transaminase activity"/>
    <property type="evidence" value="ECO:0007669"/>
    <property type="project" value="UniProtKB-KW"/>
</dbReference>
<evidence type="ECO:0000256" key="2">
    <source>
        <dbReference type="ARBA" id="ARBA00022801"/>
    </source>
</evidence>
<accession>A0ABQ5YHB1</accession>
<keyword evidence="5" id="KW-0032">Aminotransferase</keyword>
<dbReference type="Pfam" id="PF00266">
    <property type="entry name" value="Aminotran_5"/>
    <property type="match status" value="1"/>
</dbReference>
<keyword evidence="6" id="KW-1185">Reference proteome</keyword>
<dbReference type="InterPro" id="IPR015422">
    <property type="entry name" value="PyrdxlP-dep_Trfase_small"/>
</dbReference>
<feature type="domain" description="Aminotransferase class V" evidence="4">
    <location>
        <begin position="83"/>
        <end position="369"/>
    </location>
</feature>
<dbReference type="Gene3D" id="3.90.1150.10">
    <property type="entry name" value="Aspartate Aminotransferase, domain 1"/>
    <property type="match status" value="1"/>
</dbReference>